<evidence type="ECO:0000256" key="1">
    <source>
        <dbReference type="SAM" id="Phobius"/>
    </source>
</evidence>
<feature type="transmembrane region" description="Helical" evidence="1">
    <location>
        <begin position="222"/>
        <end position="243"/>
    </location>
</feature>
<dbReference type="EMBL" id="MN740384">
    <property type="protein sequence ID" value="QHU03642.1"/>
    <property type="molecule type" value="Genomic_DNA"/>
</dbReference>
<protein>
    <submittedName>
        <fullName evidence="2">Uncharacterized protein</fullName>
    </submittedName>
</protein>
<accession>A0A6C0JDB4</accession>
<keyword evidence="1" id="KW-0472">Membrane</keyword>
<sequence length="267" mass="28139">MGGGGSQTINQTFNMDILNETINETIVNTASTLSASMGNVQKVKVTIGEMGPKCDVDLSQDINAKSQTSAKLEGDTAQMVKSKVEADLQASTDAAMEKVTEAGNMQFGDKQNMNQTINMELQNIIKNTFESTTLNETISEVVNLQDGLLEIKKCNGKLNFSQNVVAELQANAITKSLSKQLNDSETMSKLAAAASGSQKTENKGIADIVDSIGNAFNGPLKYAMIASVVCCLAIVAMVVAMALSPGGQKGMSKGMGGMMKGMKGRGF</sequence>
<name>A0A6C0JDB4_9ZZZZ</name>
<evidence type="ECO:0000313" key="2">
    <source>
        <dbReference type="EMBL" id="QHU03642.1"/>
    </source>
</evidence>
<organism evidence="2">
    <name type="scientific">viral metagenome</name>
    <dbReference type="NCBI Taxonomy" id="1070528"/>
    <lineage>
        <taxon>unclassified sequences</taxon>
        <taxon>metagenomes</taxon>
        <taxon>organismal metagenomes</taxon>
    </lineage>
</organism>
<reference evidence="2" key="1">
    <citation type="journal article" date="2020" name="Nature">
        <title>Giant virus diversity and host interactions through global metagenomics.</title>
        <authorList>
            <person name="Schulz F."/>
            <person name="Roux S."/>
            <person name="Paez-Espino D."/>
            <person name="Jungbluth S."/>
            <person name="Walsh D.A."/>
            <person name="Denef V.J."/>
            <person name="McMahon K.D."/>
            <person name="Konstantinidis K.T."/>
            <person name="Eloe-Fadrosh E.A."/>
            <person name="Kyrpides N.C."/>
            <person name="Woyke T."/>
        </authorList>
    </citation>
    <scope>NUCLEOTIDE SEQUENCE</scope>
    <source>
        <strain evidence="2">GVMAG-M-3300027206-1</strain>
    </source>
</reference>
<proteinExistence type="predicted"/>
<keyword evidence="1" id="KW-1133">Transmembrane helix</keyword>
<dbReference type="AlphaFoldDB" id="A0A6C0JDB4"/>
<keyword evidence="1" id="KW-0812">Transmembrane</keyword>